<dbReference type="EMBL" id="ARYL01000029">
    <property type="protein sequence ID" value="KDA01389.1"/>
    <property type="molecule type" value="Genomic_DNA"/>
</dbReference>
<dbReference type="InterPro" id="IPR027479">
    <property type="entry name" value="S-Me-THD_N_sf"/>
</dbReference>
<protein>
    <recommendedName>
        <fullName evidence="5">DUF917 domain-containing protein</fullName>
    </recommendedName>
</protein>
<evidence type="ECO:0000313" key="4">
    <source>
        <dbReference type="Proteomes" id="UP000024942"/>
    </source>
</evidence>
<dbReference type="PATRIC" id="fig|1280953.3.peg.3133"/>
<dbReference type="OrthoDB" id="7441206at2"/>
<dbReference type="Gene3D" id="2.40.390.10">
    <property type="entry name" value="CV3147-like"/>
    <property type="match status" value="1"/>
</dbReference>
<dbReference type="Gene3D" id="3.40.1610.10">
    <property type="entry name" value="CV3147-like domain"/>
    <property type="match status" value="1"/>
</dbReference>
<dbReference type="STRING" id="1280953.HOC_15612"/>
<keyword evidence="4" id="KW-1185">Reference proteome</keyword>
<dbReference type="Pfam" id="PF06032">
    <property type="entry name" value="S-Me-THD_N"/>
    <property type="match status" value="1"/>
</dbReference>
<dbReference type="SUPFAM" id="SSF160991">
    <property type="entry name" value="CV3147-like"/>
    <property type="match status" value="1"/>
</dbReference>
<dbReference type="Pfam" id="PF20906">
    <property type="entry name" value="S-Me-THD_C"/>
    <property type="match status" value="1"/>
</dbReference>
<dbReference type="InterPro" id="IPR010318">
    <property type="entry name" value="S-Me-THD_N"/>
</dbReference>
<dbReference type="eggNOG" id="COG3535">
    <property type="taxonomic scope" value="Bacteria"/>
</dbReference>
<dbReference type="InterPro" id="IPR024071">
    <property type="entry name" value="S-Me-THD_C_sf"/>
</dbReference>
<proteinExistence type="predicted"/>
<feature type="domain" description="S-Me-THD N-terminal" evidence="1">
    <location>
        <begin position="27"/>
        <end position="183"/>
    </location>
</feature>
<dbReference type="Proteomes" id="UP000024942">
    <property type="component" value="Unassembled WGS sequence"/>
</dbReference>
<comment type="caution">
    <text evidence="3">The sequence shown here is derived from an EMBL/GenBank/DDBJ whole genome shotgun (WGS) entry which is preliminary data.</text>
</comment>
<feature type="domain" description="S-Me-THD-like C-terminal" evidence="2">
    <location>
        <begin position="188"/>
        <end position="379"/>
    </location>
</feature>
<dbReference type="InterPro" id="IPR048350">
    <property type="entry name" value="S-Me-THD-like_C"/>
</dbReference>
<evidence type="ECO:0000259" key="1">
    <source>
        <dbReference type="Pfam" id="PF06032"/>
    </source>
</evidence>
<reference evidence="3 4" key="1">
    <citation type="journal article" date="2014" name="Antonie Van Leeuwenhoek">
        <title>Hyphomonas beringensis sp. nov. and Hyphomonas chukchiensis sp. nov., isolated from surface seawater of the Bering Sea and Chukchi Sea.</title>
        <authorList>
            <person name="Li C."/>
            <person name="Lai Q."/>
            <person name="Li G."/>
            <person name="Dong C."/>
            <person name="Wang J."/>
            <person name="Liao Y."/>
            <person name="Shao Z."/>
        </authorList>
    </citation>
    <scope>NUCLEOTIDE SEQUENCE [LARGE SCALE GENOMIC DNA]</scope>
    <source>
        <strain evidence="3 4">SCH89</strain>
    </source>
</reference>
<dbReference type="RefSeq" id="WP_051624982.1">
    <property type="nucleotide sequence ID" value="NZ_ARYL01000029.1"/>
</dbReference>
<organism evidence="3 4">
    <name type="scientific">Hyphomonas oceanitis SCH89</name>
    <dbReference type="NCBI Taxonomy" id="1280953"/>
    <lineage>
        <taxon>Bacteria</taxon>
        <taxon>Pseudomonadati</taxon>
        <taxon>Pseudomonadota</taxon>
        <taxon>Alphaproteobacteria</taxon>
        <taxon>Hyphomonadales</taxon>
        <taxon>Hyphomonadaceae</taxon>
        <taxon>Hyphomonas</taxon>
    </lineage>
</organism>
<gene>
    <name evidence="3" type="ORF">HOC_15612</name>
</gene>
<accession>A0A059G3V8</accession>
<evidence type="ECO:0000313" key="3">
    <source>
        <dbReference type="EMBL" id="KDA01389.1"/>
    </source>
</evidence>
<evidence type="ECO:0000259" key="2">
    <source>
        <dbReference type="Pfam" id="PF20906"/>
    </source>
</evidence>
<dbReference type="AlphaFoldDB" id="A0A059G3V8"/>
<name>A0A059G3V8_9PROT</name>
<sequence length="384" mass="40882">MSLTPNLTELKSVLDVSGSGELTLSEDDLHDFARGAAFLGTGGGGDPYIGRLMAQNAIREFGHPKIIDVNSLDDDATVAFVAMLGAPTVLNEKAASGADIDLAVMRLSERLGRPIDALMPAEIGGVNSTVPIVAAARLGLPLLNADGMGRAFPEIQMVVMNFEGVRATPFVIVDEHLNSVIIETGTAKRAEDFVRSVAINMGLSCIVAGYPMTGAEVKRATVHNTLTEALEIGRAIVAGRRAGDAVGGLVRRLSESSIYGHARILFDGKIVDLRRETTAGFSIGHCKIESLNGTSGAMDVQFQNENLVALENGILRAVVPDLITIVDRETAEPIPTEALRYGQRVKVIAAAAPKLLKTPQALEFIHPRCFGLDFDFTPIEELTT</sequence>
<evidence type="ECO:0008006" key="5">
    <source>
        <dbReference type="Google" id="ProtNLM"/>
    </source>
</evidence>